<protein>
    <recommendedName>
        <fullName evidence="3">Endonuclease/exonuclease/phosphatase domain-containing protein</fullName>
    </recommendedName>
</protein>
<evidence type="ECO:0000313" key="1">
    <source>
        <dbReference type="EMBL" id="KAK5973973.1"/>
    </source>
</evidence>
<accession>A0AAN8G093</accession>
<keyword evidence="2" id="KW-1185">Reference proteome</keyword>
<evidence type="ECO:0000313" key="2">
    <source>
        <dbReference type="Proteomes" id="UP001331761"/>
    </source>
</evidence>
<reference evidence="1 2" key="1">
    <citation type="submission" date="2019-10" db="EMBL/GenBank/DDBJ databases">
        <title>Assembly and Annotation for the nematode Trichostrongylus colubriformis.</title>
        <authorList>
            <person name="Martin J."/>
        </authorList>
    </citation>
    <scope>NUCLEOTIDE SEQUENCE [LARGE SCALE GENOMIC DNA]</scope>
    <source>
        <strain evidence="1">G859</strain>
        <tissue evidence="1">Whole worm</tissue>
    </source>
</reference>
<dbReference type="AlphaFoldDB" id="A0AAN8G093"/>
<evidence type="ECO:0008006" key="3">
    <source>
        <dbReference type="Google" id="ProtNLM"/>
    </source>
</evidence>
<comment type="caution">
    <text evidence="1">The sequence shown here is derived from an EMBL/GenBank/DDBJ whole genome shotgun (WGS) entry which is preliminary data.</text>
</comment>
<name>A0AAN8G093_TRICO</name>
<gene>
    <name evidence="1" type="ORF">GCK32_012876</name>
</gene>
<dbReference type="Gene3D" id="3.60.10.10">
    <property type="entry name" value="Endonuclease/exonuclease/phosphatase"/>
    <property type="match status" value="1"/>
</dbReference>
<dbReference type="Proteomes" id="UP001331761">
    <property type="component" value="Unassembled WGS sequence"/>
</dbReference>
<sequence length="122" mass="13594">MDLFYSGTDNANRAVAFIVHQSLVRELRFGPISDKLTALYHPLLKVFIVLCYAPASSECSLDEYGNFLEEVEYRCREAPKGGTSILLGDMNAKVGRELGNRNVIRKNTPGAPNERGRLSQKC</sequence>
<dbReference type="SUPFAM" id="SSF56219">
    <property type="entry name" value="DNase I-like"/>
    <property type="match status" value="1"/>
</dbReference>
<organism evidence="1 2">
    <name type="scientific">Trichostrongylus colubriformis</name>
    <name type="common">Black scour worm</name>
    <dbReference type="NCBI Taxonomy" id="6319"/>
    <lineage>
        <taxon>Eukaryota</taxon>
        <taxon>Metazoa</taxon>
        <taxon>Ecdysozoa</taxon>
        <taxon>Nematoda</taxon>
        <taxon>Chromadorea</taxon>
        <taxon>Rhabditida</taxon>
        <taxon>Rhabditina</taxon>
        <taxon>Rhabditomorpha</taxon>
        <taxon>Strongyloidea</taxon>
        <taxon>Trichostrongylidae</taxon>
        <taxon>Trichostrongylus</taxon>
    </lineage>
</organism>
<dbReference type="EMBL" id="WIXE01014839">
    <property type="protein sequence ID" value="KAK5973973.1"/>
    <property type="molecule type" value="Genomic_DNA"/>
</dbReference>
<proteinExistence type="predicted"/>
<dbReference type="InterPro" id="IPR036691">
    <property type="entry name" value="Endo/exonu/phosph_ase_sf"/>
</dbReference>